<feature type="region of interest" description="Disordered" evidence="1">
    <location>
        <begin position="256"/>
        <end position="413"/>
    </location>
</feature>
<dbReference type="Pfam" id="PF11926">
    <property type="entry name" value="DUF3444"/>
    <property type="match status" value="2"/>
</dbReference>
<dbReference type="AlphaFoldDB" id="A0AAD4XKX0"/>
<dbReference type="PANTHER" id="PTHR45089:SF24">
    <property type="entry name" value="DNAJ HEAT SHOCK N-TERMINAL DOMAIN-CONTAINING PROTEIN"/>
    <property type="match status" value="1"/>
</dbReference>
<reference evidence="3" key="1">
    <citation type="submission" date="2022-04" db="EMBL/GenBank/DDBJ databases">
        <title>A functionally conserved STORR gene fusion in Papaver species that diverged 16.8 million years ago.</title>
        <authorList>
            <person name="Catania T."/>
        </authorList>
    </citation>
    <scope>NUCLEOTIDE SEQUENCE</scope>
    <source>
        <strain evidence="3">S-188037</strain>
    </source>
</reference>
<feature type="compositionally biased region" description="Basic and acidic residues" evidence="1">
    <location>
        <begin position="293"/>
        <end position="303"/>
    </location>
</feature>
<dbReference type="Proteomes" id="UP001202328">
    <property type="component" value="Unassembled WGS sequence"/>
</dbReference>
<dbReference type="CDD" id="cd06257">
    <property type="entry name" value="DnaJ"/>
    <property type="match status" value="1"/>
</dbReference>
<feature type="region of interest" description="Disordered" evidence="1">
    <location>
        <begin position="128"/>
        <end position="171"/>
    </location>
</feature>
<accession>A0AAD4XKX0</accession>
<keyword evidence="4" id="KW-1185">Reference proteome</keyword>
<evidence type="ECO:0000259" key="2">
    <source>
        <dbReference type="PROSITE" id="PS50076"/>
    </source>
</evidence>
<dbReference type="EMBL" id="JAJJMB010008592">
    <property type="protein sequence ID" value="KAI3922860.1"/>
    <property type="molecule type" value="Genomic_DNA"/>
</dbReference>
<evidence type="ECO:0000313" key="4">
    <source>
        <dbReference type="Proteomes" id="UP001202328"/>
    </source>
</evidence>
<dbReference type="PRINTS" id="PR00625">
    <property type="entry name" value="JDOMAIN"/>
</dbReference>
<name>A0AAD4XKX0_9MAGN</name>
<comment type="caution">
    <text evidence="3">The sequence shown here is derived from an EMBL/GenBank/DDBJ whole genome shotgun (WGS) entry which is preliminary data.</text>
</comment>
<proteinExistence type="predicted"/>
<protein>
    <recommendedName>
        <fullName evidence="2">J domain-containing protein</fullName>
    </recommendedName>
</protein>
<evidence type="ECO:0000313" key="3">
    <source>
        <dbReference type="EMBL" id="KAI3922860.1"/>
    </source>
</evidence>
<feature type="region of interest" description="Disordered" evidence="1">
    <location>
        <begin position="660"/>
        <end position="709"/>
    </location>
</feature>
<feature type="domain" description="J" evidence="2">
    <location>
        <begin position="72"/>
        <end position="136"/>
    </location>
</feature>
<dbReference type="InterPro" id="IPR036869">
    <property type="entry name" value="J_dom_sf"/>
</dbReference>
<feature type="compositionally biased region" description="Polar residues" evidence="1">
    <location>
        <begin position="152"/>
        <end position="171"/>
    </location>
</feature>
<dbReference type="PROSITE" id="PS50076">
    <property type="entry name" value="DNAJ_2"/>
    <property type="match status" value="1"/>
</dbReference>
<feature type="compositionally biased region" description="Polar residues" evidence="1">
    <location>
        <begin position="684"/>
        <end position="699"/>
    </location>
</feature>
<dbReference type="InterPro" id="IPR001623">
    <property type="entry name" value="DnaJ_domain"/>
</dbReference>
<dbReference type="Pfam" id="PF00226">
    <property type="entry name" value="DnaJ"/>
    <property type="match status" value="1"/>
</dbReference>
<sequence>MELPMDCNRDEAIRAKELAERKMNGQDYAGARKMALRAQKLYPSIENITRMLTVCEVHCSAEFKINDGKDLDWYGILQIEQTANDKTIKQQYRKLALQLHPDKNKFPGAEGAFKLISDAQMFLSDQTKRQGFDHRRKSMSSGQQMPAEPQPIRNNYKQAGSPSNHASTSTAAQFTSMNARQQNQHQTQPVFGNGQQTFWTACPFCNSRNLSYREKMNKAIRCQSCRQPFIPYELNNAAPVSQPPIKTGRAYVVGGAPKPKGKGVNVHAEAATERKGIPAEPEQSGTKNRKRGRNPELDEDSVRCDSGSSFTVEKDGDHKAGQNSGLNIGRVTRTTSRRKHDVSCKENVSHDNDLPIGSRRKTTKLDEPGVKVEKYEKKAPLEERTPGCNAGKDKKNGEEVTADGDSYEGPGKVDVEVPDPDFCDFDKDRSENCFAVDQMWAIFDDLDGMPRFYARIKKVYSPFKVGITWLDFVAGDLDETAWRRSGLPVACGKFKHEKNDTIEDICIFSHRIVWEKGVKNSYMIYPRKGETWALYKNWNINWSSDPNNRREYEYELVVVLSDYSKTSGILVARLVKLKGFVCLFKPTKNNGMTSFQIPSNEILKFSHRVPSFRTNGQERAGVPGGYFELDPASIPTNLPEVSDFIDVEAGIAVDGKSNGSFNYVSEEKPHQPKKRKNPDEKSTLNESSPGRTRSSSKMSNGYYKNANEEPTEKCVSETFSAPDGVTAKTERVSEQVTSLTVDPCVLPQSEFYGFEVDKTRDKFQAGQVWALYCELDGLPKYYAQVKKVESTPEFKLNIQWLEACSPPKGVLRWRDNSKIPTCCGVFSSGEKTEFNDTATFSHLSKGAAAVKRNRYEIYPRKGEVWAIYRNFSLKWSSSDLQTCQYDIGEVAEVDGAMKVLVLEKVSDYKTVFKGQRKSGHESIVEIPRHELLRFSHQIPAIQLTDEKEGTLRGCWELDPKAIPVSFFNSKF</sequence>
<evidence type="ECO:0000256" key="1">
    <source>
        <dbReference type="SAM" id="MobiDB-lite"/>
    </source>
</evidence>
<dbReference type="Gene3D" id="1.10.287.110">
    <property type="entry name" value="DnaJ domain"/>
    <property type="match status" value="1"/>
</dbReference>
<feature type="compositionally biased region" description="Low complexity" evidence="1">
    <location>
        <begin position="256"/>
        <end position="266"/>
    </location>
</feature>
<organism evidence="3 4">
    <name type="scientific">Papaver atlanticum</name>
    <dbReference type="NCBI Taxonomy" id="357466"/>
    <lineage>
        <taxon>Eukaryota</taxon>
        <taxon>Viridiplantae</taxon>
        <taxon>Streptophyta</taxon>
        <taxon>Embryophyta</taxon>
        <taxon>Tracheophyta</taxon>
        <taxon>Spermatophyta</taxon>
        <taxon>Magnoliopsida</taxon>
        <taxon>Ranunculales</taxon>
        <taxon>Papaveraceae</taxon>
        <taxon>Papaveroideae</taxon>
        <taxon>Papaver</taxon>
    </lineage>
</organism>
<dbReference type="PANTHER" id="PTHR45089">
    <property type="entry name" value="DNAJ HEAT SHOCK AMINO-TERMINAL DOMAIN PROTEIN-RELATED"/>
    <property type="match status" value="1"/>
</dbReference>
<dbReference type="SMART" id="SM00271">
    <property type="entry name" value="DnaJ"/>
    <property type="match status" value="1"/>
</dbReference>
<feature type="compositionally biased region" description="Basic and acidic residues" evidence="1">
    <location>
        <begin position="341"/>
        <end position="353"/>
    </location>
</feature>
<gene>
    <name evidence="3" type="ORF">MKW98_006991</name>
</gene>
<dbReference type="SUPFAM" id="SSF46565">
    <property type="entry name" value="Chaperone J-domain"/>
    <property type="match status" value="1"/>
</dbReference>
<feature type="compositionally biased region" description="Basic and acidic residues" evidence="1">
    <location>
        <begin position="363"/>
        <end position="398"/>
    </location>
</feature>
<dbReference type="InterPro" id="IPR024593">
    <property type="entry name" value="DUF3444"/>
</dbReference>